<protein>
    <recommendedName>
        <fullName evidence="1">ISXO2-like transposase domain-containing protein</fullName>
    </recommendedName>
</protein>
<dbReference type="SMART" id="SM01126">
    <property type="entry name" value="DDE_Tnp_IS1595"/>
    <property type="match status" value="1"/>
</dbReference>
<evidence type="ECO:0000259" key="1">
    <source>
        <dbReference type="SMART" id="SM01126"/>
    </source>
</evidence>
<accession>A0A4Y2K2S6</accession>
<name>A0A4Y2K2S6_ARAVE</name>
<sequence length="177" mass="20378">MKSKFICEELNISTTTATEWASFCREVCQDILRWWSGKIGGPGIVVEIDESKFEKCEYNRGKRVVRRWVFGGVERGSNNCFFVVVENRTSEVLLSVIEDHILPGMTVKFDCWSSYQCLSDEGFVHLTVNRSMHFVDPDTGAHTNSIEGTWSAIKRNLQGINHVKDQFDSYMATYMWK</sequence>
<dbReference type="OrthoDB" id="6431448at2759"/>
<comment type="caution">
    <text evidence="2">The sequence shown here is derived from an EMBL/GenBank/DDBJ whole genome shotgun (WGS) entry which is preliminary data.</text>
</comment>
<evidence type="ECO:0000313" key="3">
    <source>
        <dbReference type="Proteomes" id="UP000499080"/>
    </source>
</evidence>
<dbReference type="Pfam" id="PF12762">
    <property type="entry name" value="DDE_Tnp_IS1595"/>
    <property type="match status" value="1"/>
</dbReference>
<dbReference type="NCBIfam" id="NF033547">
    <property type="entry name" value="transpos_IS1595"/>
    <property type="match status" value="1"/>
</dbReference>
<organism evidence="2 3">
    <name type="scientific">Araneus ventricosus</name>
    <name type="common">Orbweaver spider</name>
    <name type="synonym">Epeira ventricosa</name>
    <dbReference type="NCBI Taxonomy" id="182803"/>
    <lineage>
        <taxon>Eukaryota</taxon>
        <taxon>Metazoa</taxon>
        <taxon>Ecdysozoa</taxon>
        <taxon>Arthropoda</taxon>
        <taxon>Chelicerata</taxon>
        <taxon>Arachnida</taxon>
        <taxon>Araneae</taxon>
        <taxon>Araneomorphae</taxon>
        <taxon>Entelegynae</taxon>
        <taxon>Araneoidea</taxon>
        <taxon>Araneidae</taxon>
        <taxon>Araneus</taxon>
    </lineage>
</organism>
<proteinExistence type="predicted"/>
<dbReference type="PANTHER" id="PTHR47163">
    <property type="entry name" value="DDE_TNP_IS1595 DOMAIN-CONTAINING PROTEIN"/>
    <property type="match status" value="1"/>
</dbReference>
<evidence type="ECO:0000313" key="2">
    <source>
        <dbReference type="EMBL" id="GBM96128.1"/>
    </source>
</evidence>
<feature type="domain" description="ISXO2-like transposase" evidence="1">
    <location>
        <begin position="38"/>
        <end position="177"/>
    </location>
</feature>
<dbReference type="PANTHER" id="PTHR47163:SF2">
    <property type="entry name" value="SI:DKEY-17M8.2"/>
    <property type="match status" value="1"/>
</dbReference>
<dbReference type="Proteomes" id="UP000499080">
    <property type="component" value="Unassembled WGS sequence"/>
</dbReference>
<keyword evidence="3" id="KW-1185">Reference proteome</keyword>
<dbReference type="AlphaFoldDB" id="A0A4Y2K2S6"/>
<gene>
    <name evidence="2" type="ORF">AVEN_153255_1</name>
</gene>
<dbReference type="EMBL" id="BGPR01004117">
    <property type="protein sequence ID" value="GBM96128.1"/>
    <property type="molecule type" value="Genomic_DNA"/>
</dbReference>
<reference evidence="2 3" key="1">
    <citation type="journal article" date="2019" name="Sci. Rep.">
        <title>Orb-weaving spider Araneus ventricosus genome elucidates the spidroin gene catalogue.</title>
        <authorList>
            <person name="Kono N."/>
            <person name="Nakamura H."/>
            <person name="Ohtoshi R."/>
            <person name="Moran D.A.P."/>
            <person name="Shinohara A."/>
            <person name="Yoshida Y."/>
            <person name="Fujiwara M."/>
            <person name="Mori M."/>
            <person name="Tomita M."/>
            <person name="Arakawa K."/>
        </authorList>
    </citation>
    <scope>NUCLEOTIDE SEQUENCE [LARGE SCALE GENOMIC DNA]</scope>
</reference>
<dbReference type="InterPro" id="IPR024445">
    <property type="entry name" value="Tnp_ISXO2-like"/>
</dbReference>
<dbReference type="InterPro" id="IPR053164">
    <property type="entry name" value="IS1016-like_transposase"/>
</dbReference>